<dbReference type="PROSITE" id="PS51279">
    <property type="entry name" value="BCNT_C"/>
    <property type="match status" value="1"/>
</dbReference>
<dbReference type="Pfam" id="PF07572">
    <property type="entry name" value="BCNT"/>
    <property type="match status" value="1"/>
</dbReference>
<feature type="compositionally biased region" description="Basic and acidic residues" evidence="3">
    <location>
        <begin position="293"/>
        <end position="312"/>
    </location>
</feature>
<dbReference type="EMBL" id="KZ819192">
    <property type="protein sequence ID" value="PWZ00388.1"/>
    <property type="molecule type" value="Genomic_DNA"/>
</dbReference>
<dbReference type="InParanoid" id="A0A317XR72"/>
<dbReference type="OrthoDB" id="445677at2759"/>
<organism evidence="5 6">
    <name type="scientific">Testicularia cyperi</name>
    <dbReference type="NCBI Taxonomy" id="1882483"/>
    <lineage>
        <taxon>Eukaryota</taxon>
        <taxon>Fungi</taxon>
        <taxon>Dikarya</taxon>
        <taxon>Basidiomycota</taxon>
        <taxon>Ustilaginomycotina</taxon>
        <taxon>Ustilaginomycetes</taxon>
        <taxon>Ustilaginales</taxon>
        <taxon>Anthracoideaceae</taxon>
        <taxon>Testicularia</taxon>
    </lineage>
</organism>
<dbReference type="InterPro" id="IPR011421">
    <property type="entry name" value="BCNT-C"/>
</dbReference>
<gene>
    <name evidence="5" type="ORF">BCV70DRAFT_199673</name>
</gene>
<feature type="compositionally biased region" description="Basic and acidic residues" evidence="3">
    <location>
        <begin position="45"/>
        <end position="54"/>
    </location>
</feature>
<feature type="compositionally biased region" description="Low complexity" evidence="3">
    <location>
        <begin position="1"/>
        <end position="12"/>
    </location>
</feature>
<evidence type="ECO:0000259" key="4">
    <source>
        <dbReference type="PROSITE" id="PS51279"/>
    </source>
</evidence>
<feature type="compositionally biased region" description="Acidic residues" evidence="3">
    <location>
        <begin position="55"/>
        <end position="66"/>
    </location>
</feature>
<protein>
    <recommendedName>
        <fullName evidence="2">SWR1-complex protein 5</fullName>
    </recommendedName>
</protein>
<name>A0A317XR72_9BASI</name>
<dbReference type="AlphaFoldDB" id="A0A317XR72"/>
<dbReference type="Proteomes" id="UP000246740">
    <property type="component" value="Unassembled WGS sequence"/>
</dbReference>
<proteinExistence type="inferred from homology"/>
<evidence type="ECO:0000256" key="3">
    <source>
        <dbReference type="SAM" id="MobiDB-lite"/>
    </source>
</evidence>
<dbReference type="GO" id="GO:0000812">
    <property type="term" value="C:Swr1 complex"/>
    <property type="evidence" value="ECO:0007669"/>
    <property type="project" value="TreeGrafter"/>
</dbReference>
<feature type="region of interest" description="Disordered" evidence="3">
    <location>
        <begin position="1"/>
        <end position="84"/>
    </location>
</feature>
<dbReference type="InterPro" id="IPR027124">
    <property type="entry name" value="Swc5/CFDP1/2"/>
</dbReference>
<evidence type="ECO:0000256" key="2">
    <source>
        <dbReference type="ARBA" id="ARBA00019138"/>
    </source>
</evidence>
<dbReference type="PANTHER" id="PTHR48407">
    <property type="entry name" value="CRANIOFACIAL DEVELOPMENT PROTEIN 1"/>
    <property type="match status" value="1"/>
</dbReference>
<dbReference type="STRING" id="1882483.A0A317XR72"/>
<feature type="region of interest" description="Disordered" evidence="3">
    <location>
        <begin position="169"/>
        <end position="232"/>
    </location>
</feature>
<feature type="region of interest" description="Disordered" evidence="3">
    <location>
        <begin position="252"/>
        <end position="312"/>
    </location>
</feature>
<comment type="similarity">
    <text evidence="1">Belongs to the SWC5 family.</text>
</comment>
<evidence type="ECO:0000256" key="1">
    <source>
        <dbReference type="ARBA" id="ARBA00010465"/>
    </source>
</evidence>
<evidence type="ECO:0000313" key="6">
    <source>
        <dbReference type="Proteomes" id="UP000246740"/>
    </source>
</evidence>
<reference evidence="5 6" key="1">
    <citation type="journal article" date="2018" name="Mol. Biol. Evol.">
        <title>Broad Genomic Sampling Reveals a Smut Pathogenic Ancestry of the Fungal Clade Ustilaginomycotina.</title>
        <authorList>
            <person name="Kijpornyongpan T."/>
            <person name="Mondo S.J."/>
            <person name="Barry K."/>
            <person name="Sandor L."/>
            <person name="Lee J."/>
            <person name="Lipzen A."/>
            <person name="Pangilinan J."/>
            <person name="LaButti K."/>
            <person name="Hainaut M."/>
            <person name="Henrissat B."/>
            <person name="Grigoriev I.V."/>
            <person name="Spatafora J.W."/>
            <person name="Aime M.C."/>
        </authorList>
    </citation>
    <scope>NUCLEOTIDE SEQUENCE [LARGE SCALE GENOMIC DNA]</scope>
    <source>
        <strain evidence="5 6">MCA 3645</strain>
    </source>
</reference>
<dbReference type="PANTHER" id="PTHR48407:SF1">
    <property type="entry name" value="CRANIOFACIAL DEVELOPMENT PROTEIN 1"/>
    <property type="match status" value="1"/>
</dbReference>
<accession>A0A317XR72</accession>
<evidence type="ECO:0000313" key="5">
    <source>
        <dbReference type="EMBL" id="PWZ00388.1"/>
    </source>
</evidence>
<feature type="domain" description="BCNT-C" evidence="4">
    <location>
        <begin position="215"/>
        <end position="312"/>
    </location>
</feature>
<sequence>MTREASLSSSGSDSEDDQDFVPHSRPVRASGSRGTRNTTAPARAGADEASRSDSDLDADSDFDFEDGNGKAQLRQNTNADEAIDADELEALRREREEMVRQAGGEERLGKRRRLAAADSSTAIVAASTEASRAEEAEDLAAKAAAEWEAIKNPTSTVSMPTPTTAMNVTEQAPEPAVTEIVVSDSITAPSAPIPTAPQGSNTPKPRPPGAGGPPRKKKSSLSALSAAATGKPVKLNTLEKSKLDWDRFKSSADATLNSQGTGAGAGRLSQLERDEIEQQTKGGASGLGNMKGYLERQDFLNRVRDRTQGSFR</sequence>
<keyword evidence="6" id="KW-1185">Reference proteome</keyword>